<comment type="caution">
    <text evidence="1">The sequence shown here is derived from an EMBL/GenBank/DDBJ whole genome shotgun (WGS) entry which is preliminary data.</text>
</comment>
<gene>
    <name evidence="1" type="ORF">IC229_14510</name>
</gene>
<dbReference type="SUPFAM" id="SSF56925">
    <property type="entry name" value="OMPA-like"/>
    <property type="match status" value="1"/>
</dbReference>
<sequence>MFKSIITSVLVLGLVLVQHGLFAQKGAIGINAGVTFDEGRTPLAASAEYFISDAFSVGLQGYHSWQTLSNQITVGGQTLGYTSTFRSTFVGLRANFHVNYFLAEDYQQFDPYIGLSVGKIMVNGKEDSNFGFGPSTSQGNRSYDGVTLYLPVGFRYLITNHIGAFVEYNLGLANTTADVDQNKKIDKFYEKRQYRFGLGLSMRF</sequence>
<dbReference type="InterPro" id="IPR011250">
    <property type="entry name" value="OMP/PagP_B-barrel"/>
</dbReference>
<organism evidence="1 2">
    <name type="scientific">Spirosoma profusum</name>
    <dbReference type="NCBI Taxonomy" id="2771354"/>
    <lineage>
        <taxon>Bacteria</taxon>
        <taxon>Pseudomonadati</taxon>
        <taxon>Bacteroidota</taxon>
        <taxon>Cytophagia</taxon>
        <taxon>Cytophagales</taxon>
        <taxon>Cytophagaceae</taxon>
        <taxon>Spirosoma</taxon>
    </lineage>
</organism>
<dbReference type="RefSeq" id="WP_190887717.1">
    <property type="nucleotide sequence ID" value="NZ_JACWZY010000011.1"/>
</dbReference>
<accession>A0A926XWJ6</accession>
<dbReference type="Proteomes" id="UP000598820">
    <property type="component" value="Unassembled WGS sequence"/>
</dbReference>
<proteinExistence type="predicted"/>
<evidence type="ECO:0000313" key="1">
    <source>
        <dbReference type="EMBL" id="MBD2701859.1"/>
    </source>
</evidence>
<dbReference type="EMBL" id="JACWZY010000011">
    <property type="protein sequence ID" value="MBD2701859.1"/>
    <property type="molecule type" value="Genomic_DNA"/>
</dbReference>
<dbReference type="AlphaFoldDB" id="A0A926XWJ6"/>
<evidence type="ECO:0000313" key="2">
    <source>
        <dbReference type="Proteomes" id="UP000598820"/>
    </source>
</evidence>
<dbReference type="Gene3D" id="2.40.160.20">
    <property type="match status" value="1"/>
</dbReference>
<protein>
    <submittedName>
        <fullName evidence="1">Outer membrane beta-barrel protein</fullName>
    </submittedName>
</protein>
<keyword evidence="2" id="KW-1185">Reference proteome</keyword>
<reference evidence="1" key="1">
    <citation type="submission" date="2020-09" db="EMBL/GenBank/DDBJ databases">
        <authorList>
            <person name="Kim M.K."/>
        </authorList>
    </citation>
    <scope>NUCLEOTIDE SEQUENCE</scope>
    <source>
        <strain evidence="1">BT702</strain>
    </source>
</reference>
<name>A0A926XWJ6_9BACT</name>